<protein>
    <recommendedName>
        <fullName evidence="3">Copia protein</fullName>
    </recommendedName>
</protein>
<dbReference type="EMBL" id="QJKJ01007891">
    <property type="protein sequence ID" value="RDX81583.1"/>
    <property type="molecule type" value="Genomic_DNA"/>
</dbReference>
<comment type="caution">
    <text evidence="1">The sequence shown here is derived from an EMBL/GenBank/DDBJ whole genome shotgun (WGS) entry which is preliminary data.</text>
</comment>
<accession>A0A371FU43</accession>
<evidence type="ECO:0008006" key="3">
    <source>
        <dbReference type="Google" id="ProtNLM"/>
    </source>
</evidence>
<dbReference type="Pfam" id="PF14223">
    <property type="entry name" value="Retrotran_gag_2"/>
    <property type="match status" value="1"/>
</dbReference>
<reference evidence="1" key="1">
    <citation type="submission" date="2018-05" db="EMBL/GenBank/DDBJ databases">
        <title>Draft genome of Mucuna pruriens seed.</title>
        <authorList>
            <person name="Nnadi N.E."/>
            <person name="Vos R."/>
            <person name="Hasami M.H."/>
            <person name="Devisetty U.K."/>
            <person name="Aguiy J.C."/>
        </authorList>
    </citation>
    <scope>NUCLEOTIDE SEQUENCE [LARGE SCALE GENOMIC DNA]</scope>
    <source>
        <strain evidence="1">JCA_2017</strain>
    </source>
</reference>
<dbReference type="AlphaFoldDB" id="A0A371FU43"/>
<evidence type="ECO:0000313" key="1">
    <source>
        <dbReference type="EMBL" id="RDX81583.1"/>
    </source>
</evidence>
<organism evidence="1 2">
    <name type="scientific">Mucuna pruriens</name>
    <name type="common">Velvet bean</name>
    <name type="synonym">Dolichos pruriens</name>
    <dbReference type="NCBI Taxonomy" id="157652"/>
    <lineage>
        <taxon>Eukaryota</taxon>
        <taxon>Viridiplantae</taxon>
        <taxon>Streptophyta</taxon>
        <taxon>Embryophyta</taxon>
        <taxon>Tracheophyta</taxon>
        <taxon>Spermatophyta</taxon>
        <taxon>Magnoliopsida</taxon>
        <taxon>eudicotyledons</taxon>
        <taxon>Gunneridae</taxon>
        <taxon>Pentapetalae</taxon>
        <taxon>rosids</taxon>
        <taxon>fabids</taxon>
        <taxon>Fabales</taxon>
        <taxon>Fabaceae</taxon>
        <taxon>Papilionoideae</taxon>
        <taxon>50 kb inversion clade</taxon>
        <taxon>NPAAA clade</taxon>
        <taxon>indigoferoid/millettioid clade</taxon>
        <taxon>Phaseoleae</taxon>
        <taxon>Mucuna</taxon>
    </lineage>
</organism>
<dbReference type="PANTHER" id="PTHR35317">
    <property type="entry name" value="OS04G0629600 PROTEIN"/>
    <property type="match status" value="1"/>
</dbReference>
<dbReference type="PANTHER" id="PTHR35317:SF35">
    <property type="entry name" value="DUF4219 DOMAIN-CONTAINING PROTEIN"/>
    <property type="match status" value="1"/>
</dbReference>
<feature type="non-terminal residue" evidence="1">
    <location>
        <position position="1"/>
    </location>
</feature>
<dbReference type="Proteomes" id="UP000257109">
    <property type="component" value="Unassembled WGS sequence"/>
</dbReference>
<sequence length="172" mass="20069">MSIVFGFQDVIEVVTVGFAEPGRNATEEQRLIFKQQQNLDSKAWFLIYQCVNSKIFNKISNASTSKEAWKILVKTYGDGEKNKKTLRRQYELLNMEEKESVADYFDRIQELINVMRACKKKVTDKQVVDKILRTLPPKFDYVVAAIEESKDLDTMKVEELQHSLEAHEMRIQ</sequence>
<gene>
    <name evidence="1" type="ORF">CR513_37718</name>
</gene>
<keyword evidence="2" id="KW-1185">Reference proteome</keyword>
<name>A0A371FU43_MUCPR</name>
<evidence type="ECO:0000313" key="2">
    <source>
        <dbReference type="Proteomes" id="UP000257109"/>
    </source>
</evidence>
<proteinExistence type="predicted"/>
<dbReference type="OrthoDB" id="2783063at2759"/>